<dbReference type="Proteomes" id="UP001501509">
    <property type="component" value="Unassembled WGS sequence"/>
</dbReference>
<organism evidence="2 3">
    <name type="scientific">Actinomadura fulvescens</name>
    <dbReference type="NCBI Taxonomy" id="46160"/>
    <lineage>
        <taxon>Bacteria</taxon>
        <taxon>Bacillati</taxon>
        <taxon>Actinomycetota</taxon>
        <taxon>Actinomycetes</taxon>
        <taxon>Streptosporangiales</taxon>
        <taxon>Thermomonosporaceae</taxon>
        <taxon>Actinomadura</taxon>
    </lineage>
</organism>
<sequence>MGRHGPRSRRLEFPPTPPESRAAPPPPPRRVLDAPGGSADALLSVLVPAHADRVEALRLLRSTITEHPGLTCVLVEHGGFPALSVVRIDGGGSRTVLCTYSGRAGEWWFTGLSRNGSVVWLAPTREPQRAARAIADDLMPRPEEGATT</sequence>
<gene>
    <name evidence="2" type="ORF">GCM10010411_50250</name>
</gene>
<reference evidence="3" key="1">
    <citation type="journal article" date="2019" name="Int. J. Syst. Evol. Microbiol.">
        <title>The Global Catalogue of Microorganisms (GCM) 10K type strain sequencing project: providing services to taxonomists for standard genome sequencing and annotation.</title>
        <authorList>
            <consortium name="The Broad Institute Genomics Platform"/>
            <consortium name="The Broad Institute Genome Sequencing Center for Infectious Disease"/>
            <person name="Wu L."/>
            <person name="Ma J."/>
        </authorList>
    </citation>
    <scope>NUCLEOTIDE SEQUENCE [LARGE SCALE GENOMIC DNA]</scope>
    <source>
        <strain evidence="3">JCM 6833</strain>
    </source>
</reference>
<name>A0ABP6CE31_9ACTN</name>
<dbReference type="EMBL" id="BAAATD010000006">
    <property type="protein sequence ID" value="GAA2609839.1"/>
    <property type="molecule type" value="Genomic_DNA"/>
</dbReference>
<accession>A0ABP6CE31</accession>
<evidence type="ECO:0000256" key="1">
    <source>
        <dbReference type="SAM" id="MobiDB-lite"/>
    </source>
</evidence>
<evidence type="ECO:0000313" key="2">
    <source>
        <dbReference type="EMBL" id="GAA2609839.1"/>
    </source>
</evidence>
<feature type="compositionally biased region" description="Pro residues" evidence="1">
    <location>
        <begin position="14"/>
        <end position="29"/>
    </location>
</feature>
<feature type="region of interest" description="Disordered" evidence="1">
    <location>
        <begin position="1"/>
        <end position="35"/>
    </location>
</feature>
<protein>
    <submittedName>
        <fullName evidence="2">Uncharacterized protein</fullName>
    </submittedName>
</protein>
<comment type="caution">
    <text evidence="2">The sequence shown here is derived from an EMBL/GenBank/DDBJ whole genome shotgun (WGS) entry which is preliminary data.</text>
</comment>
<proteinExistence type="predicted"/>
<evidence type="ECO:0000313" key="3">
    <source>
        <dbReference type="Proteomes" id="UP001501509"/>
    </source>
</evidence>
<keyword evidence="3" id="KW-1185">Reference proteome</keyword>